<evidence type="ECO:0000256" key="4">
    <source>
        <dbReference type="ARBA" id="ARBA00023136"/>
    </source>
</evidence>
<gene>
    <name evidence="6" type="primary">Cre-sra-12</name>
    <name evidence="6" type="ORF">CRE_11861</name>
</gene>
<dbReference type="GO" id="GO:0004984">
    <property type="term" value="F:olfactory receptor activity"/>
    <property type="evidence" value="ECO:0007669"/>
    <property type="project" value="TreeGrafter"/>
</dbReference>
<evidence type="ECO:0000256" key="1">
    <source>
        <dbReference type="ARBA" id="ARBA00004141"/>
    </source>
</evidence>
<dbReference type="PRINTS" id="PR00697">
    <property type="entry name" value="TMPROTEINSRA"/>
</dbReference>
<keyword evidence="3 5" id="KW-1133">Transmembrane helix</keyword>
<dbReference type="STRING" id="31234.E3M449"/>
<reference evidence="6" key="1">
    <citation type="submission" date="2007-07" db="EMBL/GenBank/DDBJ databases">
        <title>PCAP assembly of the Caenorhabditis remanei genome.</title>
        <authorList>
            <consortium name="The Caenorhabditis remanei Sequencing Consortium"/>
            <person name="Wilson R.K."/>
        </authorList>
    </citation>
    <scope>NUCLEOTIDE SEQUENCE [LARGE SCALE GENOMIC DNA]</scope>
    <source>
        <strain evidence="6">PB4641</strain>
    </source>
</reference>
<feature type="transmembrane region" description="Helical" evidence="5">
    <location>
        <begin position="199"/>
        <end position="220"/>
    </location>
</feature>
<sequence length="340" mass="38723">MLCASEIQVEIYTSPVQLIYACFQTILFLATIIGSLLAIIELSKKTTIPDSTRVLLVGSLFFANAHELAYFSSPVSSSVFQFNSFIYFQLKVFQMSLFHSNSSCYPLASTLECIPTTTVLSMGISGNMLIQSALSVDRFVREFINEITLMRALPGFALLFIVLIPSFLSYSWIRSDIVLDDYQMFCSQWSAKISTRANLFLELCSYLTVAHIIINLLIILRNQSVEGKCRFDVQQRYLTSETLKTTQTICYLSIAQFLAMFLYSGGVLLMRKNQKNIPPIVYTNVIVWVYAPPYACVSLAPLILYSLWNLKKQRQIRIQSITVQKETQDDHMRKLQISWG</sequence>
<dbReference type="InterPro" id="IPR000344">
    <property type="entry name" value="7TM_GPCR_serpentine_rcpt_Sra"/>
</dbReference>
<feature type="transmembrane region" description="Helical" evidence="5">
    <location>
        <begin position="152"/>
        <end position="173"/>
    </location>
</feature>
<dbReference type="GO" id="GO:0016020">
    <property type="term" value="C:membrane"/>
    <property type="evidence" value="ECO:0007669"/>
    <property type="project" value="UniProtKB-SubCell"/>
</dbReference>
<name>E3M449_CAERE</name>
<dbReference type="eggNOG" id="ENOG502TFXY">
    <property type="taxonomic scope" value="Eukaryota"/>
</dbReference>
<evidence type="ECO:0000313" key="6">
    <source>
        <dbReference type="EMBL" id="EFO91592.1"/>
    </source>
</evidence>
<dbReference type="Pfam" id="PF02117">
    <property type="entry name" value="7TM_GPCR_Sra"/>
    <property type="match status" value="1"/>
</dbReference>
<protein>
    <submittedName>
        <fullName evidence="6">CRE-SRA-12 protein</fullName>
    </submittedName>
</protein>
<evidence type="ECO:0000313" key="7">
    <source>
        <dbReference type="Proteomes" id="UP000008281"/>
    </source>
</evidence>
<dbReference type="PANTHER" id="PTHR31357">
    <property type="entry name" value="SERPENTINE RECEPTOR CLASS ALPHA-10"/>
    <property type="match status" value="1"/>
</dbReference>
<dbReference type="OrthoDB" id="5792629at2759"/>
<keyword evidence="4 5" id="KW-0472">Membrane</keyword>
<dbReference type="GO" id="GO:0004930">
    <property type="term" value="F:G protein-coupled receptor activity"/>
    <property type="evidence" value="ECO:0007669"/>
    <property type="project" value="InterPro"/>
</dbReference>
<dbReference type="Proteomes" id="UP000008281">
    <property type="component" value="Unassembled WGS sequence"/>
</dbReference>
<dbReference type="InterPro" id="IPR051080">
    <property type="entry name" value="Nematode_rcpt-like_serp_alpha"/>
</dbReference>
<keyword evidence="2 5" id="KW-0812">Transmembrane</keyword>
<organism evidence="7">
    <name type="scientific">Caenorhabditis remanei</name>
    <name type="common">Caenorhabditis vulgaris</name>
    <dbReference type="NCBI Taxonomy" id="31234"/>
    <lineage>
        <taxon>Eukaryota</taxon>
        <taxon>Metazoa</taxon>
        <taxon>Ecdysozoa</taxon>
        <taxon>Nematoda</taxon>
        <taxon>Chromadorea</taxon>
        <taxon>Rhabditida</taxon>
        <taxon>Rhabditina</taxon>
        <taxon>Rhabditomorpha</taxon>
        <taxon>Rhabditoidea</taxon>
        <taxon>Rhabditidae</taxon>
        <taxon>Peloderinae</taxon>
        <taxon>Caenorhabditis</taxon>
    </lineage>
</organism>
<evidence type="ECO:0000256" key="5">
    <source>
        <dbReference type="SAM" id="Phobius"/>
    </source>
</evidence>
<dbReference type="HOGENOM" id="CLU_048025_0_1_1"/>
<dbReference type="PANTHER" id="PTHR31357:SF13">
    <property type="entry name" value="SERPENTINE RECEPTOR CLASS ALPHA-12"/>
    <property type="match status" value="1"/>
</dbReference>
<dbReference type="EMBL" id="DS268424">
    <property type="protein sequence ID" value="EFO91592.1"/>
    <property type="molecule type" value="Genomic_DNA"/>
</dbReference>
<feature type="transmembrane region" description="Helical" evidence="5">
    <location>
        <begin position="249"/>
        <end position="270"/>
    </location>
</feature>
<evidence type="ECO:0000256" key="3">
    <source>
        <dbReference type="ARBA" id="ARBA00022989"/>
    </source>
</evidence>
<accession>E3M449</accession>
<proteinExistence type="predicted"/>
<feature type="transmembrane region" description="Helical" evidence="5">
    <location>
        <begin position="285"/>
        <end position="308"/>
    </location>
</feature>
<dbReference type="FunCoup" id="E3M449">
    <property type="interactions" value="2"/>
</dbReference>
<keyword evidence="7" id="KW-1185">Reference proteome</keyword>
<dbReference type="AlphaFoldDB" id="E3M449"/>
<dbReference type="OMA" id="YAPPYAC"/>
<feature type="transmembrane region" description="Helical" evidence="5">
    <location>
        <begin position="18"/>
        <end position="42"/>
    </location>
</feature>
<comment type="subcellular location">
    <subcellularLocation>
        <location evidence="1">Membrane</location>
        <topology evidence="1">Multi-pass membrane protein</topology>
    </subcellularLocation>
</comment>
<evidence type="ECO:0000256" key="2">
    <source>
        <dbReference type="ARBA" id="ARBA00022692"/>
    </source>
</evidence>
<dbReference type="InParanoid" id="E3M449"/>